<keyword evidence="5 8" id="KW-0812">Transmembrane</keyword>
<reference evidence="10" key="1">
    <citation type="submission" date="2016-10" db="EMBL/GenBank/DDBJ databases">
        <title>Sequence of Gallionella enrichment culture.</title>
        <authorList>
            <person name="Poehlein A."/>
            <person name="Muehling M."/>
            <person name="Daniel R."/>
        </authorList>
    </citation>
    <scope>NUCLEOTIDE SEQUENCE</scope>
</reference>
<keyword evidence="6 8" id="KW-1133">Transmembrane helix</keyword>
<dbReference type="PANTHER" id="PTHR33908">
    <property type="entry name" value="MANNOSYLTRANSFERASE YKCB-RELATED"/>
    <property type="match status" value="1"/>
</dbReference>
<organism evidence="10">
    <name type="scientific">mine drainage metagenome</name>
    <dbReference type="NCBI Taxonomy" id="410659"/>
    <lineage>
        <taxon>unclassified sequences</taxon>
        <taxon>metagenomes</taxon>
        <taxon>ecological metagenomes</taxon>
    </lineage>
</organism>
<dbReference type="GO" id="GO:0103015">
    <property type="term" value="F:4-amino-4-deoxy-L-arabinose transferase activity"/>
    <property type="evidence" value="ECO:0007669"/>
    <property type="project" value="UniProtKB-EC"/>
</dbReference>
<feature type="transmembrane region" description="Helical" evidence="8">
    <location>
        <begin position="352"/>
        <end position="372"/>
    </location>
</feature>
<keyword evidence="3 10" id="KW-0328">Glycosyltransferase</keyword>
<keyword evidence="7 8" id="KW-0472">Membrane</keyword>
<feature type="transmembrane region" description="Helical" evidence="8">
    <location>
        <begin position="302"/>
        <end position="320"/>
    </location>
</feature>
<dbReference type="EMBL" id="MLJW01000118">
    <property type="protein sequence ID" value="OIQ98469.1"/>
    <property type="molecule type" value="Genomic_DNA"/>
</dbReference>
<dbReference type="InterPro" id="IPR050297">
    <property type="entry name" value="LipidA_mod_glycosyltrf_83"/>
</dbReference>
<protein>
    <submittedName>
        <fullName evidence="10">Undecaprenyl phosphate-alpha-4-amino-4-deoxy-L-arabinose arabinosyl transferase</fullName>
        <ecNumber evidence="10">2.4.2.43</ecNumber>
    </submittedName>
</protein>
<dbReference type="EC" id="2.4.2.43" evidence="10"/>
<keyword evidence="4 10" id="KW-0808">Transferase</keyword>
<comment type="caution">
    <text evidence="10">The sequence shown here is derived from an EMBL/GenBank/DDBJ whole genome shotgun (WGS) entry which is preliminary data.</text>
</comment>
<feature type="transmembrane region" description="Helical" evidence="8">
    <location>
        <begin position="273"/>
        <end position="290"/>
    </location>
</feature>
<name>A0A1J5SE16_9ZZZZ</name>
<evidence type="ECO:0000256" key="8">
    <source>
        <dbReference type="SAM" id="Phobius"/>
    </source>
</evidence>
<dbReference type="Pfam" id="PF13231">
    <property type="entry name" value="PMT_2"/>
    <property type="match status" value="1"/>
</dbReference>
<feature type="transmembrane region" description="Helical" evidence="8">
    <location>
        <begin position="75"/>
        <end position="94"/>
    </location>
</feature>
<dbReference type="GO" id="GO:0008610">
    <property type="term" value="P:lipid biosynthetic process"/>
    <property type="evidence" value="ECO:0007669"/>
    <property type="project" value="UniProtKB-ARBA"/>
</dbReference>
<evidence type="ECO:0000256" key="1">
    <source>
        <dbReference type="ARBA" id="ARBA00004651"/>
    </source>
</evidence>
<dbReference type="InterPro" id="IPR038731">
    <property type="entry name" value="RgtA/B/C-like"/>
</dbReference>
<evidence type="ECO:0000256" key="4">
    <source>
        <dbReference type="ARBA" id="ARBA00022679"/>
    </source>
</evidence>
<accession>A0A1J5SE16</accession>
<sequence length="547" mass="62221">MYAYFTKLKEPEITPIKAGFLFLLCATWLLTGLVGHDPWKPDEAYGFGLIYHIIRSHDWVVPILAGEPYLDKPPLYYWTAALFAKAFAPVLPLHDGARLATGFYTAFTLLFVGLTGRELFGNNRGWPAAIILIGCLGMLLHAHEILTDNTLITGCAMMLYGYALSLRRTILAGVLIGTGLGIGFMSKGFIAPMLFLLISIGLLFFRNWRTRAYFTALGVALLCALPWLIVWPWLLFQRSPDLFIEWAWTRNIGRWFSYARNGNFRETFYYLKALPWMAWPAAPLAAWTVWEARKRIVQEAEFQLLLTSFVVMLVLLSFVPDINDQNGLPMLLPIALLATAALSTVRRGAANALDWFGIMTFALLAIALWWGWAGLLLDNNAKITHWLKDYQPGFDATFNATPFWIASGVTVGWIVLVWRVGRSVRRSLINWAAGVTLLWILIMTLWLPWLDTGKSYRHMVDDLKASLPQKYNCIAGVRIGDSQRAMLQYFGDINTRPRSTRVCDLLLVQGNRIAKPIEDEIGWDKIWEGGRKGDQNERFRLYQRVRQ</sequence>
<dbReference type="AlphaFoldDB" id="A0A1J5SE16"/>
<evidence type="ECO:0000256" key="5">
    <source>
        <dbReference type="ARBA" id="ARBA00022692"/>
    </source>
</evidence>
<evidence type="ECO:0000256" key="3">
    <source>
        <dbReference type="ARBA" id="ARBA00022676"/>
    </source>
</evidence>
<evidence type="ECO:0000259" key="9">
    <source>
        <dbReference type="Pfam" id="PF13231"/>
    </source>
</evidence>
<feature type="transmembrane region" description="Helical" evidence="8">
    <location>
        <begin position="159"/>
        <end position="182"/>
    </location>
</feature>
<feature type="transmembrane region" description="Helical" evidence="8">
    <location>
        <begin position="428"/>
        <end position="449"/>
    </location>
</feature>
<feature type="domain" description="Glycosyltransferase RgtA/B/C/D-like" evidence="9">
    <location>
        <begin position="71"/>
        <end position="229"/>
    </location>
</feature>
<feature type="transmembrane region" description="Helical" evidence="8">
    <location>
        <begin position="101"/>
        <end position="120"/>
    </location>
</feature>
<keyword evidence="2" id="KW-1003">Cell membrane</keyword>
<evidence type="ECO:0000256" key="2">
    <source>
        <dbReference type="ARBA" id="ARBA00022475"/>
    </source>
</evidence>
<gene>
    <name evidence="10" type="primary">arnT_15</name>
    <name evidence="10" type="ORF">GALL_194440</name>
</gene>
<dbReference type="PANTHER" id="PTHR33908:SF11">
    <property type="entry name" value="MEMBRANE PROTEIN"/>
    <property type="match status" value="1"/>
</dbReference>
<feature type="transmembrane region" description="Helical" evidence="8">
    <location>
        <begin position="188"/>
        <end position="205"/>
    </location>
</feature>
<evidence type="ECO:0000313" key="10">
    <source>
        <dbReference type="EMBL" id="OIQ98469.1"/>
    </source>
</evidence>
<comment type="subcellular location">
    <subcellularLocation>
        <location evidence="1">Cell membrane</location>
        <topology evidence="1">Multi-pass membrane protein</topology>
    </subcellularLocation>
</comment>
<feature type="transmembrane region" description="Helical" evidence="8">
    <location>
        <begin position="326"/>
        <end position="345"/>
    </location>
</feature>
<proteinExistence type="predicted"/>
<feature type="transmembrane region" description="Helical" evidence="8">
    <location>
        <begin position="212"/>
        <end position="234"/>
    </location>
</feature>
<feature type="transmembrane region" description="Helical" evidence="8">
    <location>
        <begin position="403"/>
        <end position="421"/>
    </location>
</feature>
<evidence type="ECO:0000256" key="6">
    <source>
        <dbReference type="ARBA" id="ARBA00022989"/>
    </source>
</evidence>
<evidence type="ECO:0000256" key="7">
    <source>
        <dbReference type="ARBA" id="ARBA00023136"/>
    </source>
</evidence>
<dbReference type="GO" id="GO:0005886">
    <property type="term" value="C:plasma membrane"/>
    <property type="evidence" value="ECO:0007669"/>
    <property type="project" value="UniProtKB-SubCell"/>
</dbReference>
<feature type="transmembrane region" description="Helical" evidence="8">
    <location>
        <begin position="126"/>
        <end position="147"/>
    </location>
</feature>